<accession>A0A9N7PKJ4</accession>
<sequence>MAKQKLISTKMKVFMLCLFAGSIISFSAAGVLLYNSDFTLANYFDVNDWNLNFFSNSSRLQGHESYLTNQDLNEIENLSIDFNGYNVYFETYEGNTLDLYLYDNFNRSSNSRNATSSNTVESPFSISREGNKLTVKPNTNILTELASHYEFMIKIPYSYNKGLSINSSSGEMKLDNLKLSNMNLKAINSTINLNSVSCESANISLTNGNIHGDSFSSKNLIASTVNGNLYFSPLSGEVKLTTVNGNIHSTITSYLTNLDINTTSGYVNLNIPDEGDFSFNYSTMNGEFLSELNNPNGSYLDIPTKVQGSTDFSTGNGTNKINVKTVSGNFKIYN</sequence>
<dbReference type="Proteomes" id="UP001055437">
    <property type="component" value="Chromosome"/>
</dbReference>
<dbReference type="EMBL" id="CP023671">
    <property type="protein sequence ID" value="AYE34077.1"/>
    <property type="molecule type" value="Genomic_DNA"/>
</dbReference>
<dbReference type="GeneID" id="303560248"/>
<proteinExistence type="predicted"/>
<evidence type="ECO:0000313" key="5">
    <source>
        <dbReference type="Proteomes" id="UP001055437"/>
    </source>
</evidence>
<gene>
    <name evidence="2" type="ORF">CP523_06125</name>
    <name evidence="3" type="ORF">NH397_14410</name>
</gene>
<keyword evidence="5" id="KW-1185">Reference proteome</keyword>
<evidence type="ECO:0000313" key="2">
    <source>
        <dbReference type="EMBL" id="AYE34077.1"/>
    </source>
</evidence>
<evidence type="ECO:0000313" key="4">
    <source>
        <dbReference type="Proteomes" id="UP000280586"/>
    </source>
</evidence>
<reference evidence="2 4" key="1">
    <citation type="submission" date="2017-09" db="EMBL/GenBank/DDBJ databases">
        <authorList>
            <person name="Thomas P."/>
            <person name="Seyboldt C."/>
        </authorList>
    </citation>
    <scope>NUCLEOTIDE SEQUENCE [LARGE SCALE GENOMIC DNA]</scope>
    <source>
        <strain evidence="2 4">DSM 7534</strain>
    </source>
</reference>
<name>A0A9N7PKJ4_CLOSE</name>
<dbReference type="RefSeq" id="WP_120140686.1">
    <property type="nucleotide sequence ID" value="NZ_CP023671.1"/>
</dbReference>
<reference evidence="3" key="2">
    <citation type="submission" date="2022-06" db="EMBL/GenBank/DDBJ databases">
        <authorList>
            <person name="Holder M.E."/>
            <person name="Ajami N.J."/>
            <person name="Petrosino J.F."/>
        </authorList>
    </citation>
    <scope>NUCLEOTIDE SEQUENCE</scope>
    <source>
        <strain evidence="3">RMA 8861</strain>
    </source>
</reference>
<dbReference type="AlphaFoldDB" id="A0A9N7PKJ4"/>
<evidence type="ECO:0000259" key="1">
    <source>
        <dbReference type="Pfam" id="PF13349"/>
    </source>
</evidence>
<protein>
    <submittedName>
        <fullName evidence="3">DUF4097 domain-containing protein</fullName>
    </submittedName>
</protein>
<dbReference type="InterPro" id="IPR025164">
    <property type="entry name" value="Toastrack_DUF4097"/>
</dbReference>
<dbReference type="Pfam" id="PF13349">
    <property type="entry name" value="DUF4097"/>
    <property type="match status" value="1"/>
</dbReference>
<dbReference type="Proteomes" id="UP000280586">
    <property type="component" value="Chromosome"/>
</dbReference>
<organism evidence="2 4">
    <name type="scientific">Clostridium septicum</name>
    <dbReference type="NCBI Taxonomy" id="1504"/>
    <lineage>
        <taxon>Bacteria</taxon>
        <taxon>Bacillati</taxon>
        <taxon>Bacillota</taxon>
        <taxon>Clostridia</taxon>
        <taxon>Eubacteriales</taxon>
        <taxon>Clostridiaceae</taxon>
        <taxon>Clostridium</taxon>
    </lineage>
</organism>
<feature type="domain" description="DUF4097" evidence="1">
    <location>
        <begin position="128"/>
        <end position="332"/>
    </location>
</feature>
<dbReference type="KEGG" id="csep:CP523_06125"/>
<evidence type="ECO:0000313" key="3">
    <source>
        <dbReference type="EMBL" id="USS00656.1"/>
    </source>
</evidence>
<dbReference type="EMBL" id="CP099799">
    <property type="protein sequence ID" value="USS00656.1"/>
    <property type="molecule type" value="Genomic_DNA"/>
</dbReference>